<proteinExistence type="inferred from homology"/>
<comment type="similarity">
    <text evidence="1">Belongs to the enoyl-CoA hydratase/isomerase family.</text>
</comment>
<dbReference type="InterPro" id="IPR029045">
    <property type="entry name" value="ClpP/crotonase-like_dom_sf"/>
</dbReference>
<organism evidence="2 3">
    <name type="scientific">Bradyrhizobium denitrificans</name>
    <dbReference type="NCBI Taxonomy" id="2734912"/>
    <lineage>
        <taxon>Bacteria</taxon>
        <taxon>Pseudomonadati</taxon>
        <taxon>Pseudomonadota</taxon>
        <taxon>Alphaproteobacteria</taxon>
        <taxon>Hyphomicrobiales</taxon>
        <taxon>Nitrobacteraceae</taxon>
        <taxon>Bradyrhizobium</taxon>
    </lineage>
</organism>
<gene>
    <name evidence="2" type="ORF">JQ619_03155</name>
</gene>
<evidence type="ECO:0000313" key="3">
    <source>
        <dbReference type="Proteomes" id="UP001314635"/>
    </source>
</evidence>
<dbReference type="Proteomes" id="UP001314635">
    <property type="component" value="Unassembled WGS sequence"/>
</dbReference>
<dbReference type="EMBL" id="JAFCLK010000002">
    <property type="protein sequence ID" value="MBR1134758.1"/>
    <property type="molecule type" value="Genomic_DNA"/>
</dbReference>
<evidence type="ECO:0000313" key="2">
    <source>
        <dbReference type="EMBL" id="MBR1134758.1"/>
    </source>
</evidence>
<protein>
    <submittedName>
        <fullName evidence="2">Crotonase/enoyl-CoA hydratase family protein</fullName>
    </submittedName>
</protein>
<dbReference type="Pfam" id="PF00378">
    <property type="entry name" value="ECH_1"/>
    <property type="match status" value="1"/>
</dbReference>
<reference evidence="3" key="1">
    <citation type="journal article" date="2021" name="ISME J.">
        <title>Evolutionary origin and ecological implication of a unique nif island in free-living Bradyrhizobium lineages.</title>
        <authorList>
            <person name="Tao J."/>
        </authorList>
    </citation>
    <scope>NUCLEOTIDE SEQUENCE [LARGE SCALE GENOMIC DNA]</scope>
    <source>
        <strain evidence="3">SZCCT0094</strain>
    </source>
</reference>
<comment type="caution">
    <text evidence="2">The sequence shown here is derived from an EMBL/GenBank/DDBJ whole genome shotgun (WGS) entry which is preliminary data.</text>
</comment>
<dbReference type="InterPro" id="IPR014748">
    <property type="entry name" value="Enoyl-CoA_hydra_C"/>
</dbReference>
<dbReference type="NCBIfam" id="NF006013">
    <property type="entry name" value="PRK08150.1"/>
    <property type="match status" value="1"/>
</dbReference>
<dbReference type="InterPro" id="IPR001753">
    <property type="entry name" value="Enoyl-CoA_hydra/iso"/>
</dbReference>
<dbReference type="PANTHER" id="PTHR43802">
    <property type="entry name" value="ENOYL-COA HYDRATASE"/>
    <property type="match status" value="1"/>
</dbReference>
<name>A0ABS5G0A5_9BRAD</name>
<dbReference type="Gene3D" id="1.10.12.10">
    <property type="entry name" value="Lyase 2-enoyl-coa Hydratase, Chain A, domain 2"/>
    <property type="match status" value="1"/>
</dbReference>
<dbReference type="CDD" id="cd06558">
    <property type="entry name" value="crotonase-like"/>
    <property type="match status" value="1"/>
</dbReference>
<sequence>MPQPEKPALNVPTPDETRLVTLDIDGPVATIVLNRPEKRNALSLSVIERLRACFAELPASVRVAIVAGAGPHFSAGLDLSELSDADTADGLQHSFAWYEVFSKIQFGRVPVIGVLQGAVVGGGLELASCLHVRIAEESAYFALPEGQRGIFLGGGGSVRVSKLIGFSRVTEMMLTGHVVDAREGHAIGLAHYVVPPGEGMRKARELAERIAANAPLSNFAILNALPLIAEQPMSHGLMTEALMATVTQSAPEAKERVNAFLNKRAAKVGPA</sequence>
<accession>A0ABS5G0A5</accession>
<keyword evidence="3" id="KW-1185">Reference proteome</keyword>
<evidence type="ECO:0000256" key="1">
    <source>
        <dbReference type="ARBA" id="ARBA00005254"/>
    </source>
</evidence>
<dbReference type="PANTHER" id="PTHR43802:SF1">
    <property type="entry name" value="IP11341P-RELATED"/>
    <property type="match status" value="1"/>
</dbReference>
<dbReference type="Gene3D" id="3.90.226.10">
    <property type="entry name" value="2-enoyl-CoA Hydratase, Chain A, domain 1"/>
    <property type="match status" value="1"/>
</dbReference>
<dbReference type="SUPFAM" id="SSF52096">
    <property type="entry name" value="ClpP/crotonase"/>
    <property type="match status" value="1"/>
</dbReference>